<comment type="caution">
    <text evidence="5">The sequence shown here is derived from an EMBL/GenBank/DDBJ whole genome shotgun (WGS) entry which is preliminary data.</text>
</comment>
<dbReference type="SUPFAM" id="SSF51445">
    <property type="entry name" value="(Trans)glycosidases"/>
    <property type="match status" value="1"/>
</dbReference>
<name>A0ABW1ZL48_9DEIO</name>
<dbReference type="InterPro" id="IPR001360">
    <property type="entry name" value="Glyco_hydro_1"/>
</dbReference>
<keyword evidence="3" id="KW-0326">Glycosidase</keyword>
<evidence type="ECO:0000256" key="3">
    <source>
        <dbReference type="ARBA" id="ARBA00023295"/>
    </source>
</evidence>
<dbReference type="Proteomes" id="UP001596317">
    <property type="component" value="Unassembled WGS sequence"/>
</dbReference>
<evidence type="ECO:0000256" key="2">
    <source>
        <dbReference type="ARBA" id="ARBA00022801"/>
    </source>
</evidence>
<evidence type="ECO:0000313" key="5">
    <source>
        <dbReference type="EMBL" id="MFC6661629.1"/>
    </source>
</evidence>
<dbReference type="Gene3D" id="3.20.20.80">
    <property type="entry name" value="Glycosidases"/>
    <property type="match status" value="1"/>
</dbReference>
<dbReference type="PANTHER" id="PTHR10353">
    <property type="entry name" value="GLYCOSYL HYDROLASE"/>
    <property type="match status" value="1"/>
</dbReference>
<dbReference type="InterPro" id="IPR017853">
    <property type="entry name" value="GH"/>
</dbReference>
<evidence type="ECO:0000256" key="1">
    <source>
        <dbReference type="ARBA" id="ARBA00010838"/>
    </source>
</evidence>
<proteinExistence type="inferred from homology"/>
<evidence type="ECO:0000256" key="4">
    <source>
        <dbReference type="RuleBase" id="RU003690"/>
    </source>
</evidence>
<dbReference type="Pfam" id="PF00232">
    <property type="entry name" value="Glyco_hydro_1"/>
    <property type="match status" value="1"/>
</dbReference>
<organism evidence="5 6">
    <name type="scientific">Deinococcus multiflagellatus</name>
    <dbReference type="NCBI Taxonomy" id="1656887"/>
    <lineage>
        <taxon>Bacteria</taxon>
        <taxon>Thermotogati</taxon>
        <taxon>Deinococcota</taxon>
        <taxon>Deinococci</taxon>
        <taxon>Deinococcales</taxon>
        <taxon>Deinococcaceae</taxon>
        <taxon>Deinococcus</taxon>
    </lineage>
</organism>
<accession>A0ABW1ZL48</accession>
<keyword evidence="6" id="KW-1185">Reference proteome</keyword>
<sequence length="383" mass="39704">MAEPGRRAAPAVDAAGGWLARDTAHRFQDYAYLVGEALADRAAAVFTLWPALGTPPAPPALHSFPAHHHRLLGHGLATRALREAGARQLGLGHHFAPAWPARDHDADEQAAALVAAWRNDLCTGPVRRGAYPAPVLEVLGERTPALLDAVRPGDLETIAAPLDLLGVGYDQPAWVQARPGAPLGLDVGLVPDRERTGAPGSEGLTQVLTDLKAQLGEAGPPLVVALGGVWAEAPLPDGRVPDSGRVRFLEGHVQAVADAAARGVGVRGVLVGELLDRGEGLGLVRVDGGTGERVRKGSFGWVAGVVRGDEGGASPLAPPPAPYPGGAGGVFRCARQTLTDGVGRLGFAPRCTPSPCSAHRPTPARCAHDGFRCSPRRGEGWGR</sequence>
<dbReference type="EMBL" id="JBHSWB010000001">
    <property type="protein sequence ID" value="MFC6661629.1"/>
    <property type="molecule type" value="Genomic_DNA"/>
</dbReference>
<protein>
    <submittedName>
        <fullName evidence="5">Family 1 glycosylhydrolase</fullName>
    </submittedName>
</protein>
<dbReference type="RefSeq" id="WP_380057206.1">
    <property type="nucleotide sequence ID" value="NZ_JBHSWB010000001.1"/>
</dbReference>
<dbReference type="PANTHER" id="PTHR10353:SF36">
    <property type="entry name" value="LP05116P"/>
    <property type="match status" value="1"/>
</dbReference>
<reference evidence="6" key="1">
    <citation type="journal article" date="2019" name="Int. J. Syst. Evol. Microbiol.">
        <title>The Global Catalogue of Microorganisms (GCM) 10K type strain sequencing project: providing services to taxonomists for standard genome sequencing and annotation.</title>
        <authorList>
            <consortium name="The Broad Institute Genomics Platform"/>
            <consortium name="The Broad Institute Genome Sequencing Center for Infectious Disease"/>
            <person name="Wu L."/>
            <person name="Ma J."/>
        </authorList>
    </citation>
    <scope>NUCLEOTIDE SEQUENCE [LARGE SCALE GENOMIC DNA]</scope>
    <source>
        <strain evidence="6">CCUG 63830</strain>
    </source>
</reference>
<gene>
    <name evidence="5" type="ORF">ACFP90_15770</name>
</gene>
<comment type="similarity">
    <text evidence="1 4">Belongs to the glycosyl hydrolase 1 family.</text>
</comment>
<keyword evidence="2" id="KW-0378">Hydrolase</keyword>
<evidence type="ECO:0000313" key="6">
    <source>
        <dbReference type="Proteomes" id="UP001596317"/>
    </source>
</evidence>